<evidence type="ECO:0000313" key="7">
    <source>
        <dbReference type="EMBL" id="TQD71236.1"/>
    </source>
</evidence>
<dbReference type="PANTHER" id="PTHR27002">
    <property type="entry name" value="RECEPTOR-LIKE SERINE/THREONINE-PROTEIN KINASE SD1-8"/>
    <property type="match status" value="1"/>
</dbReference>
<evidence type="ECO:0000259" key="6">
    <source>
        <dbReference type="PROSITE" id="PS50011"/>
    </source>
</evidence>
<reference evidence="7 8" key="1">
    <citation type="journal article" date="2019" name="G3 (Bethesda)">
        <title>Sequencing of a Wild Apple (Malus baccata) Genome Unravels the Differences Between Cultivated and Wild Apple Species Regarding Disease Resistance and Cold Tolerance.</title>
        <authorList>
            <person name="Chen X."/>
        </authorList>
    </citation>
    <scope>NUCLEOTIDE SEQUENCE [LARGE SCALE GENOMIC DNA]</scope>
    <source>
        <strain evidence="8">cv. Shandingzi</strain>
        <tissue evidence="7">Leaves</tissue>
    </source>
</reference>
<dbReference type="Gene3D" id="1.10.510.10">
    <property type="entry name" value="Transferase(Phosphotransferase) domain 1"/>
    <property type="match status" value="1"/>
</dbReference>
<dbReference type="EMBL" id="VIEB01001591">
    <property type="protein sequence ID" value="TQD71236.1"/>
    <property type="molecule type" value="Genomic_DNA"/>
</dbReference>
<evidence type="ECO:0000313" key="8">
    <source>
        <dbReference type="Proteomes" id="UP000315295"/>
    </source>
</evidence>
<keyword evidence="2" id="KW-0808">Transferase</keyword>
<keyword evidence="1" id="KW-0723">Serine/threonine-protein kinase</keyword>
<dbReference type="STRING" id="106549.A0A540KAH8"/>
<dbReference type="PROSITE" id="PS50011">
    <property type="entry name" value="PROTEIN_KINASE_DOM"/>
    <property type="match status" value="1"/>
</dbReference>
<evidence type="ECO:0000256" key="1">
    <source>
        <dbReference type="ARBA" id="ARBA00022527"/>
    </source>
</evidence>
<protein>
    <recommendedName>
        <fullName evidence="6">Protein kinase domain-containing protein</fullName>
    </recommendedName>
</protein>
<gene>
    <name evidence="7" type="ORF">C1H46_043227</name>
</gene>
<evidence type="ECO:0000256" key="5">
    <source>
        <dbReference type="ARBA" id="ARBA00022840"/>
    </source>
</evidence>
<dbReference type="InterPro" id="IPR001245">
    <property type="entry name" value="Ser-Thr/Tyr_kinase_cat_dom"/>
</dbReference>
<dbReference type="GO" id="GO:0005886">
    <property type="term" value="C:plasma membrane"/>
    <property type="evidence" value="ECO:0007669"/>
    <property type="project" value="TreeGrafter"/>
</dbReference>
<feature type="domain" description="Protein kinase" evidence="6">
    <location>
        <begin position="1"/>
        <end position="85"/>
    </location>
</feature>
<dbReference type="GO" id="GO:0005524">
    <property type="term" value="F:ATP binding"/>
    <property type="evidence" value="ECO:0007669"/>
    <property type="project" value="UniProtKB-KW"/>
</dbReference>
<comment type="caution">
    <text evidence="7">The sequence shown here is derived from an EMBL/GenBank/DDBJ whole genome shotgun (WGS) entry which is preliminary data.</text>
</comment>
<organism evidence="7 8">
    <name type="scientific">Malus baccata</name>
    <name type="common">Siberian crab apple</name>
    <name type="synonym">Pyrus baccata</name>
    <dbReference type="NCBI Taxonomy" id="106549"/>
    <lineage>
        <taxon>Eukaryota</taxon>
        <taxon>Viridiplantae</taxon>
        <taxon>Streptophyta</taxon>
        <taxon>Embryophyta</taxon>
        <taxon>Tracheophyta</taxon>
        <taxon>Spermatophyta</taxon>
        <taxon>Magnoliopsida</taxon>
        <taxon>eudicotyledons</taxon>
        <taxon>Gunneridae</taxon>
        <taxon>Pentapetalae</taxon>
        <taxon>rosids</taxon>
        <taxon>fabids</taxon>
        <taxon>Rosales</taxon>
        <taxon>Rosaceae</taxon>
        <taxon>Amygdaloideae</taxon>
        <taxon>Maleae</taxon>
        <taxon>Malus</taxon>
    </lineage>
</organism>
<name>A0A540KAH8_MALBA</name>
<evidence type="ECO:0000256" key="2">
    <source>
        <dbReference type="ARBA" id="ARBA00022679"/>
    </source>
</evidence>
<sequence length="85" mass="9605">MNPKIADFGLARLFVLDQVQGETNRIVGTYGYMAPEYVMRGQFSVRSDVYSFGVLVLEIVTGQKNSHFHHEGNMEDLLSYVSTTK</sequence>
<evidence type="ECO:0000256" key="4">
    <source>
        <dbReference type="ARBA" id="ARBA00022777"/>
    </source>
</evidence>
<dbReference type="PANTHER" id="PTHR27002:SF1104">
    <property type="entry name" value="CYSTEINE-RICH RECEPTOR-LIKE PROTEIN KINASE 27-RELATED"/>
    <property type="match status" value="1"/>
</dbReference>
<proteinExistence type="predicted"/>
<dbReference type="SUPFAM" id="SSF56112">
    <property type="entry name" value="Protein kinase-like (PK-like)"/>
    <property type="match status" value="1"/>
</dbReference>
<keyword evidence="4" id="KW-0418">Kinase</keyword>
<dbReference type="Pfam" id="PF07714">
    <property type="entry name" value="PK_Tyr_Ser-Thr"/>
    <property type="match status" value="1"/>
</dbReference>
<dbReference type="InterPro" id="IPR011009">
    <property type="entry name" value="Kinase-like_dom_sf"/>
</dbReference>
<dbReference type="GO" id="GO:0004674">
    <property type="term" value="F:protein serine/threonine kinase activity"/>
    <property type="evidence" value="ECO:0007669"/>
    <property type="project" value="UniProtKB-KW"/>
</dbReference>
<dbReference type="InterPro" id="IPR000719">
    <property type="entry name" value="Prot_kinase_dom"/>
</dbReference>
<keyword evidence="5" id="KW-0067">ATP-binding</keyword>
<dbReference type="AlphaFoldDB" id="A0A540KAH8"/>
<keyword evidence="8" id="KW-1185">Reference proteome</keyword>
<keyword evidence="3" id="KW-0547">Nucleotide-binding</keyword>
<dbReference type="Proteomes" id="UP000315295">
    <property type="component" value="Unassembled WGS sequence"/>
</dbReference>
<accession>A0A540KAH8</accession>
<evidence type="ECO:0000256" key="3">
    <source>
        <dbReference type="ARBA" id="ARBA00022741"/>
    </source>
</evidence>